<dbReference type="PANTHER" id="PTHR43514:SF4">
    <property type="entry name" value="ABC TRANSPORTER I FAMILY MEMBER 10"/>
    <property type="match status" value="1"/>
</dbReference>
<evidence type="ECO:0000313" key="6">
    <source>
        <dbReference type="EMBL" id="SHK45923.1"/>
    </source>
</evidence>
<dbReference type="Gene3D" id="3.40.50.300">
    <property type="entry name" value="P-loop containing nucleotide triphosphate hydrolases"/>
    <property type="match status" value="1"/>
</dbReference>
<dbReference type="GO" id="GO:0016020">
    <property type="term" value="C:membrane"/>
    <property type="evidence" value="ECO:0007669"/>
    <property type="project" value="InterPro"/>
</dbReference>
<accession>A0A1M6SMI4</accession>
<dbReference type="Pfam" id="PF00005">
    <property type="entry name" value="ABC_tran"/>
    <property type="match status" value="1"/>
</dbReference>
<dbReference type="GO" id="GO:0140359">
    <property type="term" value="F:ABC-type transporter activity"/>
    <property type="evidence" value="ECO:0007669"/>
    <property type="project" value="InterPro"/>
</dbReference>
<dbReference type="Proteomes" id="UP000189935">
    <property type="component" value="Chromosome I"/>
</dbReference>
<dbReference type="PROSITE" id="PS50893">
    <property type="entry name" value="ABC_TRANSPORTER_2"/>
    <property type="match status" value="1"/>
</dbReference>
<dbReference type="InterPro" id="IPR003439">
    <property type="entry name" value="ABC_transporter-like_ATP-bd"/>
</dbReference>
<dbReference type="NCBIfam" id="TIGR02142">
    <property type="entry name" value="modC_ABC"/>
    <property type="match status" value="1"/>
</dbReference>
<sequence length="222" mass="24477">MLRVDITKRLGEFSLEASFTSEGRVTGLFGASGAGKTSLINMIAGLLKPDRGIIAIDGETLDDTAKRVHVPAHRRRIGYVFQDARLFPHLNVAQNLDYGRRMNRLAEDPAQFKRVTDLLDIGHLLDRRPGKLSGGERQRVALGRALLSKPRLLLMDEPLGSLDEGRKVEILPYLVRLRDEANVPMVYVSHDAAELRQLATQIVMLRGGRVTALGGVKVLPGV</sequence>
<dbReference type="InterPro" id="IPR027417">
    <property type="entry name" value="P-loop_NTPase"/>
</dbReference>
<evidence type="ECO:0000313" key="7">
    <source>
        <dbReference type="Proteomes" id="UP000189935"/>
    </source>
</evidence>
<gene>
    <name evidence="6" type="ORF">SAMN05444159_3305</name>
</gene>
<proteinExistence type="inferred from homology"/>
<reference evidence="6 7" key="1">
    <citation type="submission" date="2016-11" db="EMBL/GenBank/DDBJ databases">
        <authorList>
            <person name="Jaros S."/>
            <person name="Januszkiewicz K."/>
            <person name="Wedrychowicz H."/>
        </authorList>
    </citation>
    <scope>NUCLEOTIDE SEQUENCE [LARGE SCALE GENOMIC DNA]</scope>
    <source>
        <strain evidence="6 7">GAS499</strain>
    </source>
</reference>
<dbReference type="InterPro" id="IPR011868">
    <property type="entry name" value="ModC_ABC_ATP-bd"/>
</dbReference>
<keyword evidence="3 6" id="KW-0067">ATP-binding</keyword>
<name>A0A1M6SMI4_9BRAD</name>
<dbReference type="GO" id="GO:0015098">
    <property type="term" value="F:molybdate ion transmembrane transporter activity"/>
    <property type="evidence" value="ECO:0007669"/>
    <property type="project" value="InterPro"/>
</dbReference>
<dbReference type="OrthoDB" id="9802264at2"/>
<dbReference type="EMBL" id="LT670844">
    <property type="protein sequence ID" value="SHK45923.1"/>
    <property type="molecule type" value="Genomic_DNA"/>
</dbReference>
<protein>
    <submittedName>
        <fullName evidence="6">Molybdate transport system ATP-binding protein</fullName>
    </submittedName>
</protein>
<evidence type="ECO:0000256" key="2">
    <source>
        <dbReference type="ARBA" id="ARBA00022741"/>
    </source>
</evidence>
<dbReference type="AlphaFoldDB" id="A0A1M6SMI4"/>
<evidence type="ECO:0000256" key="1">
    <source>
        <dbReference type="ARBA" id="ARBA00005417"/>
    </source>
</evidence>
<dbReference type="InterPro" id="IPR017871">
    <property type="entry name" value="ABC_transporter-like_CS"/>
</dbReference>
<keyword evidence="2" id="KW-0547">Nucleotide-binding</keyword>
<dbReference type="InterPro" id="IPR050334">
    <property type="entry name" value="Molybdenum_import_ModC"/>
</dbReference>
<evidence type="ECO:0000259" key="5">
    <source>
        <dbReference type="PROSITE" id="PS50893"/>
    </source>
</evidence>
<dbReference type="GO" id="GO:0005524">
    <property type="term" value="F:ATP binding"/>
    <property type="evidence" value="ECO:0007669"/>
    <property type="project" value="UniProtKB-KW"/>
</dbReference>
<evidence type="ECO:0000256" key="3">
    <source>
        <dbReference type="ARBA" id="ARBA00022840"/>
    </source>
</evidence>
<dbReference type="GO" id="GO:0016887">
    <property type="term" value="F:ATP hydrolysis activity"/>
    <property type="evidence" value="ECO:0007669"/>
    <property type="project" value="InterPro"/>
</dbReference>
<dbReference type="SMART" id="SM00382">
    <property type="entry name" value="AAA"/>
    <property type="match status" value="1"/>
</dbReference>
<dbReference type="InterPro" id="IPR003593">
    <property type="entry name" value="AAA+_ATPase"/>
</dbReference>
<comment type="function">
    <text evidence="4">Involved in beta-(1--&gt;2)glucan export. Transmembrane domains (TMD) form a pore in the inner membrane and the ATP-binding domain (NBD) is responsible for energy generation.</text>
</comment>
<organism evidence="6 7">
    <name type="scientific">Bradyrhizobium lablabi</name>
    <dbReference type="NCBI Taxonomy" id="722472"/>
    <lineage>
        <taxon>Bacteria</taxon>
        <taxon>Pseudomonadati</taxon>
        <taxon>Pseudomonadota</taxon>
        <taxon>Alphaproteobacteria</taxon>
        <taxon>Hyphomicrobiales</taxon>
        <taxon>Nitrobacteraceae</taxon>
        <taxon>Bradyrhizobium</taxon>
    </lineage>
</organism>
<dbReference type="PROSITE" id="PS00211">
    <property type="entry name" value="ABC_TRANSPORTER_1"/>
    <property type="match status" value="1"/>
</dbReference>
<dbReference type="SUPFAM" id="SSF52540">
    <property type="entry name" value="P-loop containing nucleoside triphosphate hydrolases"/>
    <property type="match status" value="1"/>
</dbReference>
<evidence type="ECO:0000256" key="4">
    <source>
        <dbReference type="ARBA" id="ARBA00024722"/>
    </source>
</evidence>
<dbReference type="PANTHER" id="PTHR43514">
    <property type="entry name" value="ABC TRANSPORTER I FAMILY MEMBER 10"/>
    <property type="match status" value="1"/>
</dbReference>
<comment type="similarity">
    <text evidence="1">Belongs to the ABC transporter superfamily.</text>
</comment>
<dbReference type="RefSeq" id="WP_079539410.1">
    <property type="nucleotide sequence ID" value="NZ_LT670844.1"/>
</dbReference>
<feature type="domain" description="ABC transporter" evidence="5">
    <location>
        <begin position="1"/>
        <end position="222"/>
    </location>
</feature>